<dbReference type="PROSITE" id="PS51645">
    <property type="entry name" value="PHR_CRY_ALPHA_BETA"/>
    <property type="match status" value="1"/>
</dbReference>
<keyword evidence="5 8" id="KW-0274">FAD</keyword>
<dbReference type="STRING" id="1165094.RINTHH_10020"/>
<keyword evidence="12" id="KW-1185">Reference proteome</keyword>
<protein>
    <recommendedName>
        <fullName evidence="3">Deoxyribodipyrimidine photo-lyase</fullName>
        <ecNumber evidence="2">4.1.99.3</ecNumber>
    </recommendedName>
</protein>
<dbReference type="InterPro" id="IPR036134">
    <property type="entry name" value="Crypto/Photolyase_FAD-like_sf"/>
</dbReference>
<evidence type="ECO:0000256" key="8">
    <source>
        <dbReference type="PIRSR" id="PIRSR602081-1"/>
    </source>
</evidence>
<dbReference type="GO" id="GO:0009416">
    <property type="term" value="P:response to light stimulus"/>
    <property type="evidence" value="ECO:0007669"/>
    <property type="project" value="TreeGrafter"/>
</dbReference>
<feature type="binding site" evidence="8">
    <location>
        <position position="281"/>
    </location>
    <ligand>
        <name>FAD</name>
        <dbReference type="ChEBI" id="CHEBI:57692"/>
    </ligand>
</feature>
<dbReference type="GO" id="GO:0000719">
    <property type="term" value="P:photoreactive repair"/>
    <property type="evidence" value="ECO:0007669"/>
    <property type="project" value="UniProtKB-ARBA"/>
</dbReference>
<dbReference type="InterPro" id="IPR005101">
    <property type="entry name" value="Cryptochr/Photolyase_FAD-bd"/>
</dbReference>
<gene>
    <name evidence="11" type="ORF">RINTHH_10020</name>
</gene>
<dbReference type="InterPro" id="IPR018394">
    <property type="entry name" value="DNA_photolyase_1_CS_C"/>
</dbReference>
<dbReference type="InterPro" id="IPR006050">
    <property type="entry name" value="DNA_photolyase_N"/>
</dbReference>
<dbReference type="PRINTS" id="PR00147">
    <property type="entry name" value="DNAPHOTLYASE"/>
</dbReference>
<feature type="domain" description="Photolyase/cryptochrome alpha/beta" evidence="10">
    <location>
        <begin position="3"/>
        <end position="132"/>
    </location>
</feature>
<evidence type="ECO:0000256" key="3">
    <source>
        <dbReference type="ARBA" id="ARBA00014046"/>
    </source>
</evidence>
<evidence type="ECO:0000256" key="9">
    <source>
        <dbReference type="RuleBase" id="RU004182"/>
    </source>
</evidence>
<dbReference type="SUPFAM" id="SSF52425">
    <property type="entry name" value="Cryptochrome/photolyase, N-terminal domain"/>
    <property type="match status" value="1"/>
</dbReference>
<evidence type="ECO:0000256" key="7">
    <source>
        <dbReference type="ARBA" id="ARBA00033999"/>
    </source>
</evidence>
<dbReference type="AlphaFoldDB" id="M1WYZ7"/>
<organism evidence="11 12">
    <name type="scientific">Richelia intracellularis HH01</name>
    <dbReference type="NCBI Taxonomy" id="1165094"/>
    <lineage>
        <taxon>Bacteria</taxon>
        <taxon>Bacillati</taxon>
        <taxon>Cyanobacteriota</taxon>
        <taxon>Cyanophyceae</taxon>
        <taxon>Nostocales</taxon>
        <taxon>Nostocaceae</taxon>
        <taxon>Richelia</taxon>
    </lineage>
</organism>
<keyword evidence="4 8" id="KW-0285">Flavoprotein</keyword>
<dbReference type="Proteomes" id="UP000053051">
    <property type="component" value="Unassembled WGS sequence"/>
</dbReference>
<evidence type="ECO:0000256" key="5">
    <source>
        <dbReference type="ARBA" id="ARBA00022827"/>
    </source>
</evidence>
<dbReference type="FunFam" id="1.10.579.10:FF:000003">
    <property type="entry name" value="Deoxyribodipyrimidine photo-lyase"/>
    <property type="match status" value="1"/>
</dbReference>
<dbReference type="Gene3D" id="3.40.50.620">
    <property type="entry name" value="HUPs"/>
    <property type="match status" value="1"/>
</dbReference>
<feature type="binding site" evidence="8">
    <location>
        <begin position="241"/>
        <end position="245"/>
    </location>
    <ligand>
        <name>FAD</name>
        <dbReference type="ChEBI" id="CHEBI:57692"/>
    </ligand>
</feature>
<dbReference type="RefSeq" id="WP_008233365.1">
    <property type="nucleotide sequence ID" value="NZ_CAIY01000038.1"/>
</dbReference>
<dbReference type="EMBL" id="CAIY01000038">
    <property type="protein sequence ID" value="CCH67157.1"/>
    <property type="molecule type" value="Genomic_DNA"/>
</dbReference>
<dbReference type="GO" id="GO:0003904">
    <property type="term" value="F:deoxyribodipyrimidine photo-lyase activity"/>
    <property type="evidence" value="ECO:0007669"/>
    <property type="project" value="UniProtKB-EC"/>
</dbReference>
<dbReference type="GO" id="GO:0071949">
    <property type="term" value="F:FAD binding"/>
    <property type="evidence" value="ECO:0007669"/>
    <property type="project" value="TreeGrafter"/>
</dbReference>
<evidence type="ECO:0000256" key="1">
    <source>
        <dbReference type="ARBA" id="ARBA00001932"/>
    </source>
</evidence>
<dbReference type="PANTHER" id="PTHR11455">
    <property type="entry name" value="CRYPTOCHROME"/>
    <property type="match status" value="1"/>
</dbReference>
<evidence type="ECO:0000259" key="10">
    <source>
        <dbReference type="PROSITE" id="PS51645"/>
    </source>
</evidence>
<comment type="cofactor">
    <cofactor evidence="1">
        <name>(6R)-5,10-methylene-5,6,7,8-tetrahydrofolate</name>
        <dbReference type="ChEBI" id="CHEBI:15636"/>
    </cofactor>
</comment>
<keyword evidence="11" id="KW-0456">Lyase</keyword>
<feature type="binding site" evidence="8">
    <location>
        <begin position="381"/>
        <end position="383"/>
    </location>
    <ligand>
        <name>FAD</name>
        <dbReference type="ChEBI" id="CHEBI:57692"/>
    </ligand>
</feature>
<sequence>MSNLIMFWHRRDLRITDNTGLLNARELSPQVVGLFCFDPHIIKGNDIAPVRMKYMVGCLQALQKDYQKAGSQLLILQGNPVKVIPKLAIALNAKAVFWNWDVEPYAQKRDYMTMEVLRNQGIQVLEQNWDHLLSSPHDIFTGTKRPYTVYSPFWKNWNSKTKAEPVYRLDNIIGLDDAQKEIAANNGVIALPSSRDLGFVWESQLILEPGETAAKEKLEKFCKKTINEYQEQRNLPSIEGTSQLSAALKFGVISIRTVWQATLKALENSCSDETKVSIHAYQQELAWREFYQHVMYHFPELAESAYRKAFKNFPWENNTEYFQAWCKGKTGYPIIDAAMRQLNQTGWMHNRCRMIVASFLTKDLIIDSQWGEKYFMQNLIDGDLSSNNGGWQWSTSSGMDPKPLRIFNPISQTQKFDREGEYIRKWIPELQSLDPEYLVTGKISPLERHAINYPEPIVDHNHQQKRFKELYKQATDCK</sequence>
<comment type="similarity">
    <text evidence="9">Belongs to the DNA photolyase family.</text>
</comment>
<dbReference type="SUPFAM" id="SSF48173">
    <property type="entry name" value="Cryptochrome/photolyase FAD-binding domain"/>
    <property type="match status" value="1"/>
</dbReference>
<evidence type="ECO:0000256" key="4">
    <source>
        <dbReference type="ARBA" id="ARBA00022630"/>
    </source>
</evidence>
<keyword evidence="6 9" id="KW-0157">Chromophore</keyword>
<reference evidence="11 12" key="1">
    <citation type="submission" date="2012-05" db="EMBL/GenBank/DDBJ databases">
        <authorList>
            <person name="Hilton J."/>
        </authorList>
    </citation>
    <scope>NUCLEOTIDE SEQUENCE [LARGE SCALE GENOMIC DNA]</scope>
    <source>
        <strain evidence="11 12">HH01</strain>
    </source>
</reference>
<dbReference type="InterPro" id="IPR036155">
    <property type="entry name" value="Crypto/Photolyase_N_sf"/>
</dbReference>
<comment type="caution">
    <text evidence="11">The sequence shown here is derived from an EMBL/GenBank/DDBJ whole genome shotgun (WGS) entry which is preliminary data.</text>
</comment>
<dbReference type="InterPro" id="IPR002081">
    <property type="entry name" value="Cryptochrome/DNA_photolyase_1"/>
</dbReference>
<comment type="catalytic activity">
    <reaction evidence="7">
        <text>cyclobutadipyrimidine (in DNA) = 2 pyrimidine residues (in DNA).</text>
        <dbReference type="EC" id="4.1.99.3"/>
    </reaction>
</comment>
<dbReference type="EC" id="4.1.99.3" evidence="2"/>
<feature type="binding site" evidence="8">
    <location>
        <begin position="284"/>
        <end position="291"/>
    </location>
    <ligand>
        <name>FAD</name>
        <dbReference type="ChEBI" id="CHEBI:57692"/>
    </ligand>
</feature>
<dbReference type="Pfam" id="PF03441">
    <property type="entry name" value="FAD_binding_7"/>
    <property type="match status" value="1"/>
</dbReference>
<dbReference type="OrthoDB" id="9772484at2"/>
<evidence type="ECO:0000256" key="6">
    <source>
        <dbReference type="ARBA" id="ARBA00022991"/>
    </source>
</evidence>
<evidence type="ECO:0000313" key="11">
    <source>
        <dbReference type="EMBL" id="CCH67157.1"/>
    </source>
</evidence>
<dbReference type="InterPro" id="IPR014729">
    <property type="entry name" value="Rossmann-like_a/b/a_fold"/>
</dbReference>
<dbReference type="GO" id="GO:0003677">
    <property type="term" value="F:DNA binding"/>
    <property type="evidence" value="ECO:0007669"/>
    <property type="project" value="TreeGrafter"/>
</dbReference>
<dbReference type="PANTHER" id="PTHR11455:SF9">
    <property type="entry name" value="CRYPTOCHROME CIRCADIAN CLOCK 5 ISOFORM X1"/>
    <property type="match status" value="1"/>
</dbReference>
<evidence type="ECO:0000256" key="2">
    <source>
        <dbReference type="ARBA" id="ARBA00013149"/>
    </source>
</evidence>
<dbReference type="Gene3D" id="1.25.40.80">
    <property type="match status" value="1"/>
</dbReference>
<dbReference type="PROSITE" id="PS00394">
    <property type="entry name" value="DNA_PHOTOLYASES_1_1"/>
    <property type="match status" value="1"/>
</dbReference>
<feature type="binding site" evidence="8">
    <location>
        <position position="229"/>
    </location>
    <ligand>
        <name>FAD</name>
        <dbReference type="ChEBI" id="CHEBI:57692"/>
    </ligand>
</feature>
<dbReference type="Gene3D" id="1.10.579.10">
    <property type="entry name" value="DNA Cyclobutane Dipyrimidine Photolyase, subunit A, domain 3"/>
    <property type="match status" value="1"/>
</dbReference>
<name>M1WYZ7_9NOST</name>
<comment type="cofactor">
    <cofactor evidence="8">
        <name>FAD</name>
        <dbReference type="ChEBI" id="CHEBI:57692"/>
    </cofactor>
    <text evidence="8">Binds 1 FAD per subunit.</text>
</comment>
<accession>M1WYZ7</accession>
<evidence type="ECO:0000313" key="12">
    <source>
        <dbReference type="Proteomes" id="UP000053051"/>
    </source>
</evidence>
<proteinExistence type="inferred from homology"/>
<reference evidence="12" key="2">
    <citation type="submission" date="2016-01" db="EMBL/GenBank/DDBJ databases">
        <title>Diatom-associated endosymboitic cyanobacterium lacks core nitrogen metabolism enzymes.</title>
        <authorList>
            <person name="Hilton J.A."/>
            <person name="Foster R.A."/>
            <person name="Tripp H.J."/>
            <person name="Carter B.J."/>
            <person name="Zehr J.P."/>
            <person name="Villareal T.A."/>
        </authorList>
    </citation>
    <scope>NUCLEOTIDE SEQUENCE [LARGE SCALE GENOMIC DNA]</scope>
    <source>
        <strain evidence="12">HH01</strain>
    </source>
</reference>
<dbReference type="Pfam" id="PF00875">
    <property type="entry name" value="DNA_photolyase"/>
    <property type="match status" value="1"/>
</dbReference>